<organism evidence="1 2">
    <name type="scientific">Ooceraea biroi</name>
    <name type="common">Clonal raider ant</name>
    <name type="synonym">Cerapachys biroi</name>
    <dbReference type="NCBI Taxonomy" id="2015173"/>
    <lineage>
        <taxon>Eukaryota</taxon>
        <taxon>Metazoa</taxon>
        <taxon>Ecdysozoa</taxon>
        <taxon>Arthropoda</taxon>
        <taxon>Hexapoda</taxon>
        <taxon>Insecta</taxon>
        <taxon>Pterygota</taxon>
        <taxon>Neoptera</taxon>
        <taxon>Endopterygota</taxon>
        <taxon>Hymenoptera</taxon>
        <taxon>Apocrita</taxon>
        <taxon>Aculeata</taxon>
        <taxon>Formicoidea</taxon>
        <taxon>Formicidae</taxon>
        <taxon>Dorylinae</taxon>
        <taxon>Ooceraea</taxon>
    </lineage>
</organism>
<evidence type="ECO:0000313" key="2">
    <source>
        <dbReference type="Proteomes" id="UP000279307"/>
    </source>
</evidence>
<accession>A0A3L8E188</accession>
<dbReference type="AlphaFoldDB" id="A0A3L8E188"/>
<reference evidence="1 2" key="1">
    <citation type="journal article" date="2018" name="Genome Res.">
        <title>The genomic architecture and molecular evolution of ant odorant receptors.</title>
        <authorList>
            <person name="McKenzie S.K."/>
            <person name="Kronauer D.J.C."/>
        </authorList>
    </citation>
    <scope>NUCLEOTIDE SEQUENCE [LARGE SCALE GENOMIC DNA]</scope>
    <source>
        <strain evidence="1">Clonal line C1</strain>
    </source>
</reference>
<feature type="non-terminal residue" evidence="1">
    <location>
        <position position="34"/>
    </location>
</feature>
<sequence length="34" mass="3838">MRRDAPWIVQGVSPTVSNHFPAGKYISRTICNVH</sequence>
<proteinExistence type="predicted"/>
<comment type="caution">
    <text evidence="1">The sequence shown here is derived from an EMBL/GenBank/DDBJ whole genome shotgun (WGS) entry which is preliminary data.</text>
</comment>
<dbReference type="EMBL" id="QOIP01000002">
    <property type="protein sequence ID" value="RLU25959.1"/>
    <property type="molecule type" value="Genomic_DNA"/>
</dbReference>
<dbReference type="Proteomes" id="UP000279307">
    <property type="component" value="Chromosome 2"/>
</dbReference>
<evidence type="ECO:0000313" key="1">
    <source>
        <dbReference type="EMBL" id="RLU25959.1"/>
    </source>
</evidence>
<gene>
    <name evidence="1" type="ORF">DMN91_002122</name>
</gene>
<protein>
    <submittedName>
        <fullName evidence="1">Uncharacterized protein</fullName>
    </submittedName>
</protein>
<name>A0A3L8E188_OOCBI</name>